<protein>
    <submittedName>
        <fullName evidence="2">B12-binding domain-containing protein</fullName>
    </submittedName>
</protein>
<evidence type="ECO:0000259" key="1">
    <source>
        <dbReference type="Pfam" id="PF02607"/>
    </source>
</evidence>
<comment type="caution">
    <text evidence="2">The sequence shown here is derived from an EMBL/GenBank/DDBJ whole genome shotgun (WGS) entry which is preliminary data.</text>
</comment>
<dbReference type="Gene3D" id="1.10.1240.10">
    <property type="entry name" value="Methionine synthase domain"/>
    <property type="match status" value="1"/>
</dbReference>
<dbReference type="InterPro" id="IPR036594">
    <property type="entry name" value="Meth_synthase_dom"/>
</dbReference>
<dbReference type="Pfam" id="PF02607">
    <property type="entry name" value="B12-binding_2"/>
    <property type="match status" value="1"/>
</dbReference>
<dbReference type="InterPro" id="IPR036724">
    <property type="entry name" value="Cobalamin-bd_sf"/>
</dbReference>
<name>A0ABW2XLR2_9ACTN</name>
<sequence length="216" mass="22095">MDAPAAERDAALAAPVNGLADAAMALDEFTMAGAVESALRAEGVAAAWDTVLVPVLVGIGRKHEATGRYVEVEHLLSAVVSRCLVAVTPPAVAFPGGHGRSPVVLACAPDEQHSLPLLALAAALAEAGVPRLMLGARVPASALASAIDRVEAHAVFVWSQLPETGDPSWLNDLPSTRPPLRVVVGGPGWDGERLPPAVSLVTSVSTALDALCGAYR</sequence>
<keyword evidence="3" id="KW-1185">Reference proteome</keyword>
<dbReference type="InterPro" id="IPR003759">
    <property type="entry name" value="Cbl-bd_cap"/>
</dbReference>
<evidence type="ECO:0000313" key="3">
    <source>
        <dbReference type="Proteomes" id="UP001597063"/>
    </source>
</evidence>
<gene>
    <name evidence="2" type="ORF">ACFQZM_19515</name>
</gene>
<dbReference type="Gene3D" id="3.40.50.280">
    <property type="entry name" value="Cobalamin-binding domain"/>
    <property type="match status" value="1"/>
</dbReference>
<organism evidence="2 3">
    <name type="scientific">Actinomadura fibrosa</name>
    <dbReference type="NCBI Taxonomy" id="111802"/>
    <lineage>
        <taxon>Bacteria</taxon>
        <taxon>Bacillati</taxon>
        <taxon>Actinomycetota</taxon>
        <taxon>Actinomycetes</taxon>
        <taxon>Streptosporangiales</taxon>
        <taxon>Thermomonosporaceae</taxon>
        <taxon>Actinomadura</taxon>
    </lineage>
</organism>
<proteinExistence type="predicted"/>
<reference evidence="3" key="1">
    <citation type="journal article" date="2019" name="Int. J. Syst. Evol. Microbiol.">
        <title>The Global Catalogue of Microorganisms (GCM) 10K type strain sequencing project: providing services to taxonomists for standard genome sequencing and annotation.</title>
        <authorList>
            <consortium name="The Broad Institute Genomics Platform"/>
            <consortium name="The Broad Institute Genome Sequencing Center for Infectious Disease"/>
            <person name="Wu L."/>
            <person name="Ma J."/>
        </authorList>
    </citation>
    <scope>NUCLEOTIDE SEQUENCE [LARGE SCALE GENOMIC DNA]</scope>
    <source>
        <strain evidence="3">JCM 9371</strain>
    </source>
</reference>
<evidence type="ECO:0000313" key="2">
    <source>
        <dbReference type="EMBL" id="MFD0686697.1"/>
    </source>
</evidence>
<dbReference type="EMBL" id="JBHTGP010000011">
    <property type="protein sequence ID" value="MFD0686697.1"/>
    <property type="molecule type" value="Genomic_DNA"/>
</dbReference>
<feature type="domain" description="B12-binding N-terminal" evidence="1">
    <location>
        <begin position="17"/>
        <end position="84"/>
    </location>
</feature>
<dbReference type="SUPFAM" id="SSF52242">
    <property type="entry name" value="Cobalamin (vitamin B12)-binding domain"/>
    <property type="match status" value="1"/>
</dbReference>
<dbReference type="Proteomes" id="UP001597063">
    <property type="component" value="Unassembled WGS sequence"/>
</dbReference>
<accession>A0ABW2XLR2</accession>
<dbReference type="RefSeq" id="WP_165502865.1">
    <property type="nucleotide sequence ID" value="NZ_CAACUY010000039.1"/>
</dbReference>